<feature type="compositionally biased region" description="Basic and acidic residues" evidence="1">
    <location>
        <begin position="27"/>
        <end position="38"/>
    </location>
</feature>
<protein>
    <recommendedName>
        <fullName evidence="4">DUF1844 domain-containing protein</fullName>
    </recommendedName>
</protein>
<dbReference type="OrthoDB" id="9799618at2"/>
<comment type="caution">
    <text evidence="2">The sequence shown here is derived from an EMBL/GenBank/DDBJ whole genome shotgun (WGS) entry which is preliminary data.</text>
</comment>
<reference evidence="2 3" key="1">
    <citation type="submission" date="2019-02" db="EMBL/GenBank/DDBJ databases">
        <title>Deep-cultivation of Planctomycetes and their phenomic and genomic characterization uncovers novel biology.</title>
        <authorList>
            <person name="Wiegand S."/>
            <person name="Jogler M."/>
            <person name="Boedeker C."/>
            <person name="Pinto D."/>
            <person name="Vollmers J."/>
            <person name="Rivas-Marin E."/>
            <person name="Kohn T."/>
            <person name="Peeters S.H."/>
            <person name="Heuer A."/>
            <person name="Rast P."/>
            <person name="Oberbeckmann S."/>
            <person name="Bunk B."/>
            <person name="Jeske O."/>
            <person name="Meyerdierks A."/>
            <person name="Storesund J.E."/>
            <person name="Kallscheuer N."/>
            <person name="Luecker S."/>
            <person name="Lage O.M."/>
            <person name="Pohl T."/>
            <person name="Merkel B.J."/>
            <person name="Hornburger P."/>
            <person name="Mueller R.-W."/>
            <person name="Bruemmer F."/>
            <person name="Labrenz M."/>
            <person name="Spormann A.M."/>
            <person name="Op Den Camp H."/>
            <person name="Overmann J."/>
            <person name="Amann R."/>
            <person name="Jetten M.S.M."/>
            <person name="Mascher T."/>
            <person name="Medema M.H."/>
            <person name="Devos D.P."/>
            <person name="Kaster A.-K."/>
            <person name="Ovreas L."/>
            <person name="Rohde M."/>
            <person name="Galperin M.Y."/>
            <person name="Jogler C."/>
        </authorList>
    </citation>
    <scope>NUCLEOTIDE SEQUENCE [LARGE SCALE GENOMIC DNA]</scope>
    <source>
        <strain evidence="2 3">Poly51</strain>
    </source>
</reference>
<sequence length="138" mass="14964">MSENENKNDSTEAENVKEPESTNAEKIGAEKIDADIKVGEGGTDAVAKEQPSGEMPPPPATFEALLSMLFTQSMAMLGQIPDPATGQPTVNKPYAKHFIDVLEMLGEKTKGNLSDQEKKMHSEALHAMRMAYVSVKQS</sequence>
<organism evidence="2 3">
    <name type="scientific">Rubripirellula tenax</name>
    <dbReference type="NCBI Taxonomy" id="2528015"/>
    <lineage>
        <taxon>Bacteria</taxon>
        <taxon>Pseudomonadati</taxon>
        <taxon>Planctomycetota</taxon>
        <taxon>Planctomycetia</taxon>
        <taxon>Pirellulales</taxon>
        <taxon>Pirellulaceae</taxon>
        <taxon>Rubripirellula</taxon>
    </lineage>
</organism>
<evidence type="ECO:0000313" key="2">
    <source>
        <dbReference type="EMBL" id="TWU50770.1"/>
    </source>
</evidence>
<gene>
    <name evidence="2" type="ORF">Poly51_40630</name>
</gene>
<dbReference type="Proteomes" id="UP000318288">
    <property type="component" value="Unassembled WGS sequence"/>
</dbReference>
<dbReference type="Pfam" id="PF08899">
    <property type="entry name" value="DUF1844"/>
    <property type="match status" value="1"/>
</dbReference>
<evidence type="ECO:0000256" key="1">
    <source>
        <dbReference type="SAM" id="MobiDB-lite"/>
    </source>
</evidence>
<accession>A0A5C6ER38</accession>
<feature type="region of interest" description="Disordered" evidence="1">
    <location>
        <begin position="1"/>
        <end position="61"/>
    </location>
</feature>
<dbReference type="RefSeq" id="WP_146459459.1">
    <property type="nucleotide sequence ID" value="NZ_SJPW01000005.1"/>
</dbReference>
<dbReference type="InterPro" id="IPR014995">
    <property type="entry name" value="DUF1844"/>
</dbReference>
<evidence type="ECO:0008006" key="4">
    <source>
        <dbReference type="Google" id="ProtNLM"/>
    </source>
</evidence>
<proteinExistence type="predicted"/>
<evidence type="ECO:0000313" key="3">
    <source>
        <dbReference type="Proteomes" id="UP000318288"/>
    </source>
</evidence>
<dbReference type="EMBL" id="SJPW01000005">
    <property type="protein sequence ID" value="TWU50770.1"/>
    <property type="molecule type" value="Genomic_DNA"/>
</dbReference>
<feature type="compositionally biased region" description="Basic and acidic residues" evidence="1">
    <location>
        <begin position="1"/>
        <end position="20"/>
    </location>
</feature>
<name>A0A5C6ER38_9BACT</name>
<keyword evidence="3" id="KW-1185">Reference proteome</keyword>
<dbReference type="AlphaFoldDB" id="A0A5C6ER38"/>